<evidence type="ECO:0000313" key="2">
    <source>
        <dbReference type="Proteomes" id="UP000053038"/>
    </source>
</evidence>
<dbReference type="OrthoDB" id="6048335at2"/>
<dbReference type="RefSeq" id="WP_039346504.1">
    <property type="nucleotide sequence ID" value="NZ_JSXC01000012.1"/>
</dbReference>
<comment type="caution">
    <text evidence="1">The sequence shown here is derived from an EMBL/GenBank/DDBJ whole genome shotgun (WGS) entry which is preliminary data.</text>
</comment>
<protein>
    <submittedName>
        <fullName evidence="1">Uncharacterized protein</fullName>
    </submittedName>
</protein>
<dbReference type="Proteomes" id="UP000053038">
    <property type="component" value="Unassembled WGS sequence"/>
</dbReference>
<proteinExistence type="predicted"/>
<organism evidence="1 2">
    <name type="scientific">Pectobacterium fontis</name>
    <dbReference type="NCBI Taxonomy" id="2558042"/>
    <lineage>
        <taxon>Bacteria</taxon>
        <taxon>Pseudomonadati</taxon>
        <taxon>Pseudomonadota</taxon>
        <taxon>Gammaproteobacteria</taxon>
        <taxon>Enterobacterales</taxon>
        <taxon>Pectobacteriaceae</taxon>
        <taxon>Pectobacterium</taxon>
    </lineage>
</organism>
<sequence>MNGKFDKELDFLMEQEGLNEESVYLCDYQSFEEVPLFSRFENISFLESLSFDEKNKVLIKKGIEVLERSVDLVKTRLSENDFLNYLSCLTLTDIDDYHEINCFTPNLFISKRKKWLLHHLNLTQKNTVEENLIKEYLVSMGMSEYTVLVPSNYSVDNKRVYIIKSFT</sequence>
<dbReference type="EMBL" id="JSXC01000012">
    <property type="protein sequence ID" value="KHN54450.1"/>
    <property type="molecule type" value="Genomic_DNA"/>
</dbReference>
<dbReference type="AlphaFoldDB" id="A0A7V8IL14"/>
<dbReference type="Pfam" id="PF15561">
    <property type="entry name" value="Imm15"/>
    <property type="match status" value="1"/>
</dbReference>
<accession>A0A7V8IL14</accession>
<evidence type="ECO:0000313" key="1">
    <source>
        <dbReference type="EMBL" id="KHN54450.1"/>
    </source>
</evidence>
<reference evidence="1 2" key="1">
    <citation type="submission" date="2014-10" db="EMBL/GenBank/DDBJ databases">
        <title>Genome sequence of Pectobacterium carotovorum M022.</title>
        <authorList>
            <person name="Chan K.-G."/>
            <person name="Tan W.-S."/>
        </authorList>
    </citation>
    <scope>NUCLEOTIDE SEQUENCE [LARGE SCALE GENOMIC DNA]</scope>
    <source>
        <strain evidence="1 2">M022</strain>
    </source>
</reference>
<dbReference type="InterPro" id="IPR028264">
    <property type="entry name" value="Imm15"/>
</dbReference>
<gene>
    <name evidence="1" type="ORF">OI69_04075</name>
</gene>
<keyword evidence="2" id="KW-1185">Reference proteome</keyword>
<name>A0A7V8IL14_9GAMM</name>